<gene>
    <name evidence="2" type="ORF">STPYR_12773</name>
</gene>
<evidence type="ECO:0000313" key="2">
    <source>
        <dbReference type="EMBL" id="SBV37830.1"/>
    </source>
</evidence>
<accession>A0A1Y5Q6D2</accession>
<name>A0A1Y5Q6D2_9GAMM</name>
<dbReference type="EMBL" id="FLTS01000001">
    <property type="protein sequence ID" value="SBV37830.1"/>
    <property type="molecule type" value="Genomic_DNA"/>
</dbReference>
<reference evidence="2" key="1">
    <citation type="submission" date="2016-03" db="EMBL/GenBank/DDBJ databases">
        <authorList>
            <person name="Ploux O."/>
        </authorList>
    </citation>
    <scope>NUCLEOTIDE SEQUENCE</scope>
    <source>
        <strain evidence="2">UC10</strain>
    </source>
</reference>
<protein>
    <submittedName>
        <fullName evidence="2">Gp3</fullName>
    </submittedName>
</protein>
<dbReference type="AlphaFoldDB" id="A0A1Y5Q6D2"/>
<evidence type="ECO:0000256" key="1">
    <source>
        <dbReference type="SAM" id="MobiDB-lite"/>
    </source>
</evidence>
<organism evidence="2">
    <name type="scientific">uncultured Stenotrophomonas sp</name>
    <dbReference type="NCBI Taxonomy" id="165438"/>
    <lineage>
        <taxon>Bacteria</taxon>
        <taxon>Pseudomonadati</taxon>
        <taxon>Pseudomonadota</taxon>
        <taxon>Gammaproteobacteria</taxon>
        <taxon>Lysobacterales</taxon>
        <taxon>Lysobacteraceae</taxon>
        <taxon>Stenotrophomonas</taxon>
        <taxon>environmental samples</taxon>
    </lineage>
</organism>
<proteinExistence type="predicted"/>
<feature type="region of interest" description="Disordered" evidence="1">
    <location>
        <begin position="70"/>
        <end position="100"/>
    </location>
</feature>
<sequence length="200" mass="21104">MSAVTLVTGKELAAHIGCRPSYVVQLKREGRVVPAEGGKGYLLEPSLALYRDTRSPAHVAVAQRHAAGRGGALAAPSAQDDYGADLDAGEDTDGGNQGSQARRARALADKAEVDAKAAQRDLDISLGLLLERRDVEAILGQAAGALRAELERMADTLAPQLAATVDEARCRELVWNEVSHSLEELSRAFREVARPGEGGA</sequence>
<feature type="compositionally biased region" description="Acidic residues" evidence="1">
    <location>
        <begin position="82"/>
        <end position="93"/>
    </location>
</feature>